<dbReference type="RefSeq" id="WP_143823366.1">
    <property type="nucleotide sequence ID" value="NZ_MUYT01000025.1"/>
</dbReference>
<gene>
    <name evidence="1" type="ORF">B0682_09240</name>
</gene>
<name>A0A1T0C740_9GAMM</name>
<dbReference type="AlphaFoldDB" id="A0A1T0C740"/>
<comment type="caution">
    <text evidence="1">The sequence shown here is derived from an EMBL/GenBank/DDBJ whole genome shotgun (WGS) entry which is preliminary data.</text>
</comment>
<evidence type="ECO:0000313" key="2">
    <source>
        <dbReference type="Proteomes" id="UP000191094"/>
    </source>
</evidence>
<accession>A0A1T0C740</accession>
<dbReference type="Proteomes" id="UP000191094">
    <property type="component" value="Unassembled WGS sequence"/>
</dbReference>
<dbReference type="OrthoDB" id="5624957at2"/>
<protein>
    <recommendedName>
        <fullName evidence="3">DUF2135 domain-containing protein</fullName>
    </recommendedName>
</protein>
<evidence type="ECO:0008006" key="3">
    <source>
        <dbReference type="Google" id="ProtNLM"/>
    </source>
</evidence>
<reference evidence="1 2" key="1">
    <citation type="submission" date="2017-02" db="EMBL/GenBank/DDBJ databases">
        <title>Draft genome sequence of Moraxella lincolnii CCUG 9405T type strain.</title>
        <authorList>
            <person name="Salva-Serra F."/>
            <person name="Engstrom-Jakobsson H."/>
            <person name="Thorell K."/>
            <person name="Jaen-Luchoro D."/>
            <person name="Gonzales-Siles L."/>
            <person name="Karlsson R."/>
            <person name="Yazdan S."/>
            <person name="Boulund F."/>
            <person name="Johnning A."/>
            <person name="Engstrand L."/>
            <person name="Kristiansson E."/>
            <person name="Moore E."/>
        </authorList>
    </citation>
    <scope>NUCLEOTIDE SEQUENCE [LARGE SCALE GENOMIC DNA]</scope>
    <source>
        <strain evidence="1 2">CCUG 9405</strain>
    </source>
</reference>
<dbReference type="EMBL" id="MUYT01000025">
    <property type="protein sequence ID" value="OOS18150.1"/>
    <property type="molecule type" value="Genomic_DNA"/>
</dbReference>
<sequence>MNKRTATFGLVFFINTYLFTPVVYAETISPENNICQSQGIIFGFLNGVQTTSRQARINLNHMKYLYGNTTPKGEAIRYELLYNQTNGFSDFVEVFEQRLLEQDIALKGRFELFFEALRDEGTFLDKIKKAVPNLTDIFIAFKDRQKVWMAQKLTTLFGNPPTLEDYKEHQSRIDTWALEGYKVLFFAHSQGNLFANSAYQYARTKMDASSVHIIHVAPASPTLNGNHVLADKDYVINGLRLVGSVPPVTDVIPTFLLRPAGLNGKKDFLGHGLLEIYLNKSLITSVKIADYVNTSFNTLQKPVAQASSGFFTTTLTWNGTGDVDLHTFEPNMQVFYRNMQGKSGYLDVDNTHGFGPEHYFASCDKTKLQEGTYTIKLANYNRADGRTATVQIATNKQGVVLTKSAVMGESTEDNPTHFIANVHVSKDDMGNYHAKVE</sequence>
<evidence type="ECO:0000313" key="1">
    <source>
        <dbReference type="EMBL" id="OOS18150.1"/>
    </source>
</evidence>
<proteinExistence type="predicted"/>
<organism evidence="1 2">
    <name type="scientific">Lwoffella lincolnii</name>
    <dbReference type="NCBI Taxonomy" id="90241"/>
    <lineage>
        <taxon>Bacteria</taxon>
        <taxon>Pseudomonadati</taxon>
        <taxon>Pseudomonadota</taxon>
        <taxon>Gammaproteobacteria</taxon>
        <taxon>Moraxellales</taxon>
        <taxon>Moraxellaceae</taxon>
        <taxon>Lwoffella</taxon>
    </lineage>
</organism>
<keyword evidence="2" id="KW-1185">Reference proteome</keyword>